<dbReference type="InterPro" id="IPR017441">
    <property type="entry name" value="Protein_kinase_ATP_BS"/>
</dbReference>
<dbReference type="SUPFAM" id="SSF56112">
    <property type="entry name" value="Protein kinase-like (PK-like)"/>
    <property type="match status" value="1"/>
</dbReference>
<dbReference type="GO" id="GO:0043235">
    <property type="term" value="C:receptor complex"/>
    <property type="evidence" value="ECO:0007669"/>
    <property type="project" value="TreeGrafter"/>
</dbReference>
<dbReference type="EC" id="2.7.10.1" evidence="3"/>
<keyword evidence="5 11" id="KW-0547">Nucleotide-binding</keyword>
<evidence type="ECO:0000256" key="6">
    <source>
        <dbReference type="ARBA" id="ARBA00022777"/>
    </source>
</evidence>
<feature type="binding site" evidence="11">
    <location>
        <position position="86"/>
    </location>
    <ligand>
        <name>ATP</name>
        <dbReference type="ChEBI" id="CHEBI:30616"/>
    </ligand>
</feature>
<dbReference type="PANTHER" id="PTHR24416:SF634">
    <property type="entry name" value="DISCOIDIN DOMAIN-CONTAINING RECEPTOR TYROSINE KINASE B"/>
    <property type="match status" value="1"/>
</dbReference>
<dbReference type="GO" id="GO:0005524">
    <property type="term" value="F:ATP binding"/>
    <property type="evidence" value="ECO:0007669"/>
    <property type="project" value="UniProtKB-UniRule"/>
</dbReference>
<evidence type="ECO:0000256" key="1">
    <source>
        <dbReference type="ARBA" id="ARBA00004167"/>
    </source>
</evidence>
<dbReference type="PROSITE" id="PS00107">
    <property type="entry name" value="PROTEIN_KINASE_ATP"/>
    <property type="match status" value="1"/>
</dbReference>
<dbReference type="Gene3D" id="1.10.510.10">
    <property type="entry name" value="Transferase(Phosphotransferase) domain 1"/>
    <property type="match status" value="1"/>
</dbReference>
<comment type="catalytic activity">
    <reaction evidence="10">
        <text>L-tyrosyl-[protein] + ATP = O-phospho-L-tyrosyl-[protein] + ADP + H(+)</text>
        <dbReference type="Rhea" id="RHEA:10596"/>
        <dbReference type="Rhea" id="RHEA-COMP:10136"/>
        <dbReference type="Rhea" id="RHEA-COMP:20101"/>
        <dbReference type="ChEBI" id="CHEBI:15378"/>
        <dbReference type="ChEBI" id="CHEBI:30616"/>
        <dbReference type="ChEBI" id="CHEBI:46858"/>
        <dbReference type="ChEBI" id="CHEBI:61978"/>
        <dbReference type="ChEBI" id="CHEBI:456216"/>
        <dbReference type="EC" id="2.7.10.1"/>
    </reaction>
</comment>
<dbReference type="GO" id="GO:0038062">
    <property type="term" value="F:protein tyrosine kinase collagen receptor activity"/>
    <property type="evidence" value="ECO:0007669"/>
    <property type="project" value="TreeGrafter"/>
</dbReference>
<organism evidence="13 14">
    <name type="scientific">Panagrolaimus superbus</name>
    <dbReference type="NCBI Taxonomy" id="310955"/>
    <lineage>
        <taxon>Eukaryota</taxon>
        <taxon>Metazoa</taxon>
        <taxon>Ecdysozoa</taxon>
        <taxon>Nematoda</taxon>
        <taxon>Chromadorea</taxon>
        <taxon>Rhabditida</taxon>
        <taxon>Tylenchina</taxon>
        <taxon>Panagrolaimomorpha</taxon>
        <taxon>Panagrolaimoidea</taxon>
        <taxon>Panagrolaimidae</taxon>
        <taxon>Panagrolaimus</taxon>
    </lineage>
</organism>
<proteinExistence type="predicted"/>
<evidence type="ECO:0000256" key="2">
    <source>
        <dbReference type="ARBA" id="ARBA00004308"/>
    </source>
</evidence>
<dbReference type="GO" id="GO:0051897">
    <property type="term" value="P:positive regulation of phosphatidylinositol 3-kinase/protein kinase B signal transduction"/>
    <property type="evidence" value="ECO:0007669"/>
    <property type="project" value="TreeGrafter"/>
</dbReference>
<dbReference type="InterPro" id="IPR000719">
    <property type="entry name" value="Prot_kinase_dom"/>
</dbReference>
<evidence type="ECO:0000256" key="4">
    <source>
        <dbReference type="ARBA" id="ARBA00022679"/>
    </source>
</evidence>
<feature type="domain" description="Protein kinase" evidence="12">
    <location>
        <begin position="59"/>
        <end position="329"/>
    </location>
</feature>
<dbReference type="FunFam" id="1.10.510.10:FF:001512">
    <property type="entry name" value="Receptor tyrosine-protein kinase erbB-2"/>
    <property type="match status" value="1"/>
</dbReference>
<keyword evidence="6" id="KW-0418">Kinase</keyword>
<dbReference type="GO" id="GO:0005886">
    <property type="term" value="C:plasma membrane"/>
    <property type="evidence" value="ECO:0007669"/>
    <property type="project" value="TreeGrafter"/>
</dbReference>
<dbReference type="AlphaFoldDB" id="A0A914YN61"/>
<dbReference type="InterPro" id="IPR011009">
    <property type="entry name" value="Kinase-like_dom_sf"/>
</dbReference>
<keyword evidence="13" id="KW-1185">Reference proteome</keyword>
<evidence type="ECO:0000259" key="12">
    <source>
        <dbReference type="PROSITE" id="PS50011"/>
    </source>
</evidence>
<dbReference type="Gene3D" id="3.30.200.20">
    <property type="entry name" value="Phosphorylase Kinase, domain 1"/>
    <property type="match status" value="1"/>
</dbReference>
<evidence type="ECO:0000313" key="13">
    <source>
        <dbReference type="Proteomes" id="UP000887577"/>
    </source>
</evidence>
<evidence type="ECO:0000256" key="9">
    <source>
        <dbReference type="ARBA" id="ARBA00023137"/>
    </source>
</evidence>
<evidence type="ECO:0000256" key="8">
    <source>
        <dbReference type="ARBA" id="ARBA00023136"/>
    </source>
</evidence>
<evidence type="ECO:0000256" key="7">
    <source>
        <dbReference type="ARBA" id="ARBA00022840"/>
    </source>
</evidence>
<keyword evidence="4" id="KW-0808">Transferase</keyword>
<evidence type="ECO:0000256" key="3">
    <source>
        <dbReference type="ARBA" id="ARBA00011902"/>
    </source>
</evidence>
<dbReference type="InterPro" id="IPR001245">
    <property type="entry name" value="Ser-Thr/Tyr_kinase_cat_dom"/>
</dbReference>
<reference evidence="14" key="1">
    <citation type="submission" date="2022-11" db="UniProtKB">
        <authorList>
            <consortium name="WormBaseParasite"/>
        </authorList>
    </citation>
    <scope>IDENTIFICATION</scope>
</reference>
<dbReference type="InterPro" id="IPR050122">
    <property type="entry name" value="RTK"/>
</dbReference>
<evidence type="ECO:0000256" key="10">
    <source>
        <dbReference type="ARBA" id="ARBA00051243"/>
    </source>
</evidence>
<name>A0A914YN61_9BILA</name>
<comment type="subcellular location">
    <subcellularLocation>
        <location evidence="2">Endomembrane system</location>
    </subcellularLocation>
    <subcellularLocation>
        <location evidence="1">Membrane</location>
        <topology evidence="1">Single-pass membrane protein</topology>
    </subcellularLocation>
</comment>
<dbReference type="GO" id="GO:0048680">
    <property type="term" value="P:positive regulation of axon regeneration"/>
    <property type="evidence" value="ECO:0007669"/>
    <property type="project" value="UniProtKB-ARBA"/>
</dbReference>
<accession>A0A914YN61</accession>
<dbReference type="PROSITE" id="PS50011">
    <property type="entry name" value="PROTEIN_KINASE_DOM"/>
    <property type="match status" value="1"/>
</dbReference>
<evidence type="ECO:0000256" key="11">
    <source>
        <dbReference type="PROSITE-ProRule" id="PRU10141"/>
    </source>
</evidence>
<keyword evidence="9" id="KW-0829">Tyrosine-protein kinase</keyword>
<dbReference type="GO" id="GO:0012505">
    <property type="term" value="C:endomembrane system"/>
    <property type="evidence" value="ECO:0007669"/>
    <property type="project" value="UniProtKB-SubCell"/>
</dbReference>
<dbReference type="WBParaSite" id="PSU_v2.g2311.t1">
    <property type="protein sequence ID" value="PSU_v2.g2311.t1"/>
    <property type="gene ID" value="PSU_v2.g2311"/>
</dbReference>
<dbReference type="PRINTS" id="PR00109">
    <property type="entry name" value="TYRKINASE"/>
</dbReference>
<protein>
    <recommendedName>
        <fullName evidence="3">receptor protein-tyrosine kinase</fullName>
        <ecNumber evidence="3">2.7.10.1</ecNumber>
    </recommendedName>
</protein>
<keyword evidence="7 11" id="KW-0067">ATP-binding</keyword>
<dbReference type="Proteomes" id="UP000887577">
    <property type="component" value="Unplaced"/>
</dbReference>
<evidence type="ECO:0000313" key="14">
    <source>
        <dbReference type="WBParaSite" id="PSU_v2.g2311.t1"/>
    </source>
</evidence>
<dbReference type="GO" id="GO:0061564">
    <property type="term" value="P:axon development"/>
    <property type="evidence" value="ECO:0007669"/>
    <property type="project" value="UniProtKB-ARBA"/>
</dbReference>
<evidence type="ECO:0000256" key="5">
    <source>
        <dbReference type="ARBA" id="ARBA00022741"/>
    </source>
</evidence>
<dbReference type="Pfam" id="PF07714">
    <property type="entry name" value="PK_Tyr_Ser-Thr"/>
    <property type="match status" value="1"/>
</dbReference>
<sequence>MPQQICFKVNIHLLQQIFGKFFQKQNPTVYSSNRIDDFYSANLISTDEYAPIEICRESLESIKSIGSGEFGNIELCRLDNCLVAVKTLKATTATTTTPINNSEVEKDFLREINVMSQLKHQNVVRVVGASTKQSPILCITEYMENGDLKQFLTTKKDFVELTPEYLLSVTTQIAAGMAYLESRKFVHRDCAARNCLVDSNGIVKISDFGMARSLYASDYYRLDGHFALPIRWMAPESIFEGRFSHKTDAWSLAVTIWEIFYFCKEKPFSKLSDNQVIENLQESYENGTLKEYLQRPPICPPFIYTDLLLVCWRGKDSERPSLAAIHRLLQSAQCRLPTCLDSRPPPPKRAAPSPPRI</sequence>
<keyword evidence="8" id="KW-0472">Membrane</keyword>
<dbReference type="GO" id="GO:0005518">
    <property type="term" value="F:collagen binding"/>
    <property type="evidence" value="ECO:0007669"/>
    <property type="project" value="TreeGrafter"/>
</dbReference>
<dbReference type="PANTHER" id="PTHR24416">
    <property type="entry name" value="TYROSINE-PROTEIN KINASE RECEPTOR"/>
    <property type="match status" value="1"/>
</dbReference>